<comment type="caution">
    <text evidence="3">The sequence shown here is derived from an EMBL/GenBank/DDBJ whole genome shotgun (WGS) entry which is preliminary data.</text>
</comment>
<feature type="transmembrane region" description="Helical" evidence="2">
    <location>
        <begin position="35"/>
        <end position="56"/>
    </location>
</feature>
<feature type="compositionally biased region" description="Low complexity" evidence="1">
    <location>
        <begin position="63"/>
        <end position="74"/>
    </location>
</feature>
<feature type="region of interest" description="Disordered" evidence="1">
    <location>
        <begin position="63"/>
        <end position="82"/>
    </location>
</feature>
<keyword evidence="2" id="KW-0472">Membrane</keyword>
<proteinExistence type="predicted"/>
<keyword evidence="4" id="KW-1185">Reference proteome</keyword>
<gene>
    <name evidence="3" type="ORF">ACFFSA_04510</name>
</gene>
<evidence type="ECO:0000256" key="2">
    <source>
        <dbReference type="SAM" id="Phobius"/>
    </source>
</evidence>
<dbReference type="EMBL" id="JBHMBW010000003">
    <property type="protein sequence ID" value="MFB9622336.1"/>
    <property type="molecule type" value="Genomic_DNA"/>
</dbReference>
<dbReference type="RefSeq" id="WP_344997095.1">
    <property type="nucleotide sequence ID" value="NZ_BAAAXV010000009.1"/>
</dbReference>
<evidence type="ECO:0000313" key="3">
    <source>
        <dbReference type="EMBL" id="MFB9622336.1"/>
    </source>
</evidence>
<keyword evidence="2" id="KW-1133">Transmembrane helix</keyword>
<dbReference type="Proteomes" id="UP001589532">
    <property type="component" value="Unassembled WGS sequence"/>
</dbReference>
<keyword evidence="2" id="KW-0812">Transmembrane</keyword>
<evidence type="ECO:0000313" key="4">
    <source>
        <dbReference type="Proteomes" id="UP001589532"/>
    </source>
</evidence>
<reference evidence="3 4" key="1">
    <citation type="submission" date="2024-09" db="EMBL/GenBank/DDBJ databases">
        <authorList>
            <person name="Sun Q."/>
            <person name="Mori K."/>
        </authorList>
    </citation>
    <scope>NUCLEOTIDE SEQUENCE [LARGE SCALE GENOMIC DNA]</scope>
    <source>
        <strain evidence="3 4">JCM 3143</strain>
    </source>
</reference>
<organism evidence="3 4">
    <name type="scientific">Nonomuraea helvata</name>
    <dbReference type="NCBI Taxonomy" id="37484"/>
    <lineage>
        <taxon>Bacteria</taxon>
        <taxon>Bacillati</taxon>
        <taxon>Actinomycetota</taxon>
        <taxon>Actinomycetes</taxon>
        <taxon>Streptosporangiales</taxon>
        <taxon>Streptosporangiaceae</taxon>
        <taxon>Nonomuraea</taxon>
    </lineage>
</organism>
<protein>
    <submittedName>
        <fullName evidence="3">Uncharacterized protein</fullName>
    </submittedName>
</protein>
<name>A0ABV5RSD6_9ACTN</name>
<sequence>MARILRWGAGISGVILVGFGVWLFFSVGLDKSDKIASSAGLFVGVAGLAVSIYSVIIARRQAAAPPTTPAGGQPRIEASGEGSVAAQTIFGNVVTGDHNHLNTN</sequence>
<feature type="transmembrane region" description="Helical" evidence="2">
    <location>
        <begin position="7"/>
        <end position="29"/>
    </location>
</feature>
<evidence type="ECO:0000256" key="1">
    <source>
        <dbReference type="SAM" id="MobiDB-lite"/>
    </source>
</evidence>
<accession>A0ABV5RSD6</accession>